<feature type="transmembrane region" description="Helical" evidence="1">
    <location>
        <begin position="12"/>
        <end position="36"/>
    </location>
</feature>
<keyword evidence="1" id="KW-0812">Transmembrane</keyword>
<dbReference type="EMBL" id="LPAD01000084">
    <property type="protein sequence ID" value="KVN80690.1"/>
    <property type="molecule type" value="Genomic_DNA"/>
</dbReference>
<keyword evidence="1" id="KW-1133">Transmembrane helix</keyword>
<proteinExistence type="predicted"/>
<dbReference type="AlphaFoldDB" id="A0ABD4DXA9"/>
<organism evidence="2 3">
    <name type="scientific">Burkholderia ubonensis</name>
    <dbReference type="NCBI Taxonomy" id="101571"/>
    <lineage>
        <taxon>Bacteria</taxon>
        <taxon>Pseudomonadati</taxon>
        <taxon>Pseudomonadota</taxon>
        <taxon>Betaproteobacteria</taxon>
        <taxon>Burkholderiales</taxon>
        <taxon>Burkholderiaceae</taxon>
        <taxon>Burkholderia</taxon>
        <taxon>Burkholderia cepacia complex</taxon>
    </lineage>
</organism>
<gene>
    <name evidence="2" type="ORF">WJ68_20740</name>
</gene>
<reference evidence="2 3" key="1">
    <citation type="submission" date="2015-11" db="EMBL/GenBank/DDBJ databases">
        <title>Expanding the genomic diversity of Burkholderia species for the development of highly accurate diagnostics.</title>
        <authorList>
            <person name="Sahl J."/>
            <person name="Keim P."/>
            <person name="Wagner D."/>
        </authorList>
    </citation>
    <scope>NUCLEOTIDE SEQUENCE [LARGE SCALE GENOMIC DNA]</scope>
    <source>
        <strain evidence="2 3">MSMB1585WGS</strain>
    </source>
</reference>
<sequence length="73" mass="8035">MKLDGLSRQIALTMGAMVFGVTLLLVLTGYVFYYLLYMYQPSAFNLSDGAPTGPERVWLIATTTVGLGPILFR</sequence>
<comment type="caution">
    <text evidence="2">The sequence shown here is derived from an EMBL/GenBank/DDBJ whole genome shotgun (WGS) entry which is preliminary data.</text>
</comment>
<accession>A0ABD4DXA9</accession>
<evidence type="ECO:0000256" key="1">
    <source>
        <dbReference type="SAM" id="Phobius"/>
    </source>
</evidence>
<evidence type="ECO:0000313" key="3">
    <source>
        <dbReference type="Proteomes" id="UP000057910"/>
    </source>
</evidence>
<name>A0ABD4DXA9_9BURK</name>
<dbReference type="Proteomes" id="UP000057910">
    <property type="component" value="Unassembled WGS sequence"/>
</dbReference>
<evidence type="ECO:0000313" key="2">
    <source>
        <dbReference type="EMBL" id="KVN80690.1"/>
    </source>
</evidence>
<keyword evidence="1" id="KW-0472">Membrane</keyword>
<protein>
    <submittedName>
        <fullName evidence="2">Uncharacterized protein</fullName>
    </submittedName>
</protein>